<accession>A0A6B2JRD8</accession>
<name>A0A6B2JRD8_9RHOB</name>
<dbReference type="AlphaFoldDB" id="A0A6B2JRD8"/>
<protein>
    <recommendedName>
        <fullName evidence="4">Lipoprotein</fullName>
    </recommendedName>
</protein>
<evidence type="ECO:0000313" key="2">
    <source>
        <dbReference type="EMBL" id="NDV01137.1"/>
    </source>
</evidence>
<evidence type="ECO:0008006" key="4">
    <source>
        <dbReference type="Google" id="ProtNLM"/>
    </source>
</evidence>
<keyword evidence="1" id="KW-0732">Signal</keyword>
<organism evidence="2 3">
    <name type="scientific">Pseudoroseicyclus tamaricis</name>
    <dbReference type="NCBI Taxonomy" id="2705421"/>
    <lineage>
        <taxon>Bacteria</taxon>
        <taxon>Pseudomonadati</taxon>
        <taxon>Pseudomonadota</taxon>
        <taxon>Alphaproteobacteria</taxon>
        <taxon>Rhodobacterales</taxon>
        <taxon>Paracoccaceae</taxon>
        <taxon>Pseudoroseicyclus</taxon>
    </lineage>
</organism>
<sequence length="158" mass="16042">MRRTLLRAVLLTSSVALAGCAQLSNSRLNPLNWIAAQPAAAPTGPLVEPGDLAPPVDTRRPIAQVTGVEVARSGGGAIVRATGLAASQGWYNAQLVRIGIDGTTLLYEFRAAAPPEGAATGAPATRRITAADPLDSAELAGITGVRVQGAQNALSAAR</sequence>
<proteinExistence type="predicted"/>
<dbReference type="Proteomes" id="UP000474757">
    <property type="component" value="Unassembled WGS sequence"/>
</dbReference>
<feature type="chain" id="PRO_5025566219" description="Lipoprotein" evidence="1">
    <location>
        <begin position="19"/>
        <end position="158"/>
    </location>
</feature>
<evidence type="ECO:0000313" key="3">
    <source>
        <dbReference type="Proteomes" id="UP000474757"/>
    </source>
</evidence>
<evidence type="ECO:0000256" key="1">
    <source>
        <dbReference type="SAM" id="SignalP"/>
    </source>
</evidence>
<keyword evidence="3" id="KW-1185">Reference proteome</keyword>
<feature type="signal peptide" evidence="1">
    <location>
        <begin position="1"/>
        <end position="18"/>
    </location>
</feature>
<comment type="caution">
    <text evidence="2">The sequence shown here is derived from an EMBL/GenBank/DDBJ whole genome shotgun (WGS) entry which is preliminary data.</text>
</comment>
<dbReference type="EMBL" id="JAAGAB010000002">
    <property type="protein sequence ID" value="NDV01137.1"/>
    <property type="molecule type" value="Genomic_DNA"/>
</dbReference>
<dbReference type="PROSITE" id="PS51257">
    <property type="entry name" value="PROKAR_LIPOPROTEIN"/>
    <property type="match status" value="1"/>
</dbReference>
<dbReference type="RefSeq" id="WP_163892507.1">
    <property type="nucleotide sequence ID" value="NZ_JAAFYS010000002.1"/>
</dbReference>
<gene>
    <name evidence="2" type="ORF">GZA08_09185</name>
</gene>
<reference evidence="2 3" key="1">
    <citation type="submission" date="2020-02" db="EMBL/GenBank/DDBJ databases">
        <title>Pseudoroseicyclus tamarix, sp. nov., isolated from offshore sediment of a Tamarix chinensis forest.</title>
        <authorList>
            <person name="Gai Y."/>
        </authorList>
    </citation>
    <scope>NUCLEOTIDE SEQUENCE [LARGE SCALE GENOMIC DNA]</scope>
    <source>
        <strain evidence="2 3">CLL3-39</strain>
    </source>
</reference>